<evidence type="ECO:0000313" key="8">
    <source>
        <dbReference type="Proteomes" id="UP000251956"/>
    </source>
</evidence>
<dbReference type="Proteomes" id="UP000251956">
    <property type="component" value="Unassembled WGS sequence"/>
</dbReference>
<dbReference type="PANTHER" id="PTHR30055">
    <property type="entry name" value="HTH-TYPE TRANSCRIPTIONAL REGULATOR RUTR"/>
    <property type="match status" value="1"/>
</dbReference>
<comment type="caution">
    <text evidence="7">The sequence shown here is derived from an EMBL/GenBank/DDBJ whole genome shotgun (WGS) entry which is preliminary data.</text>
</comment>
<gene>
    <name evidence="7" type="ORF">DPM35_24445</name>
</gene>
<evidence type="ECO:0000313" key="7">
    <source>
        <dbReference type="EMBL" id="RAZ73170.1"/>
    </source>
</evidence>
<feature type="compositionally biased region" description="Basic residues" evidence="5">
    <location>
        <begin position="210"/>
        <end position="220"/>
    </location>
</feature>
<evidence type="ECO:0000259" key="6">
    <source>
        <dbReference type="PROSITE" id="PS50977"/>
    </source>
</evidence>
<dbReference type="PANTHER" id="PTHR30055:SF234">
    <property type="entry name" value="HTH-TYPE TRANSCRIPTIONAL REGULATOR BETI"/>
    <property type="match status" value="1"/>
</dbReference>
<keyword evidence="1" id="KW-0805">Transcription regulation</keyword>
<proteinExistence type="predicted"/>
<dbReference type="OrthoDB" id="3217159at2"/>
<organism evidence="7 8">
    <name type="scientific">Mesorhizobium atlanticum</name>
    <dbReference type="NCBI Taxonomy" id="2233532"/>
    <lineage>
        <taxon>Bacteria</taxon>
        <taxon>Pseudomonadati</taxon>
        <taxon>Pseudomonadota</taxon>
        <taxon>Alphaproteobacteria</taxon>
        <taxon>Hyphomicrobiales</taxon>
        <taxon>Phyllobacteriaceae</taxon>
        <taxon>Mesorhizobium</taxon>
    </lineage>
</organism>
<keyword evidence="2 4" id="KW-0238">DNA-binding</keyword>
<evidence type="ECO:0000256" key="5">
    <source>
        <dbReference type="SAM" id="MobiDB-lite"/>
    </source>
</evidence>
<dbReference type="InterPro" id="IPR009057">
    <property type="entry name" value="Homeodomain-like_sf"/>
</dbReference>
<dbReference type="AlphaFoldDB" id="A0A330GNV3"/>
<protein>
    <recommendedName>
        <fullName evidence="6">HTH tetR-type domain-containing protein</fullName>
    </recommendedName>
</protein>
<evidence type="ECO:0000256" key="2">
    <source>
        <dbReference type="ARBA" id="ARBA00023125"/>
    </source>
</evidence>
<dbReference type="Pfam" id="PF00440">
    <property type="entry name" value="TetR_N"/>
    <property type="match status" value="1"/>
</dbReference>
<feature type="region of interest" description="Disordered" evidence="5">
    <location>
        <begin position="199"/>
        <end position="220"/>
    </location>
</feature>
<keyword evidence="8" id="KW-1185">Reference proteome</keyword>
<feature type="domain" description="HTH tetR-type" evidence="6">
    <location>
        <begin position="13"/>
        <end position="71"/>
    </location>
</feature>
<dbReference type="RefSeq" id="WP_112129789.1">
    <property type="nucleotide sequence ID" value="NZ_QMBQ01000008.1"/>
</dbReference>
<evidence type="ECO:0000256" key="3">
    <source>
        <dbReference type="ARBA" id="ARBA00023163"/>
    </source>
</evidence>
<reference evidence="7 8" key="2">
    <citation type="submission" date="2018-07" db="EMBL/GenBank/DDBJ databases">
        <title>Diversity of Mesorhizobium strains in Brazil.</title>
        <authorList>
            <person name="Helene L.C.F."/>
            <person name="Dall'Agnol R."/>
            <person name="Delamuta J.R.M."/>
            <person name="Hungria M."/>
        </authorList>
    </citation>
    <scope>NUCLEOTIDE SEQUENCE [LARGE SCALE GENOMIC DNA]</scope>
    <source>
        <strain evidence="7 8">CNPSo 3140</strain>
    </source>
</reference>
<dbReference type="EMBL" id="QMBQ01000008">
    <property type="protein sequence ID" value="RAZ73170.1"/>
    <property type="molecule type" value="Genomic_DNA"/>
</dbReference>
<sequence length="220" mass="24197">MNVNPHPRTAQRRRTRKAIVDAAIALLARGETLTVNDVAAAADVSRRTVYLYFPSFDQLLLDATVGALSQASVDRAIEQSADDGEARVEHLVRALHHVSPEVERLGRSLIRLTVDTDATPAGQGVPRRGYRRIEWIEQALSPLRDRLEPDGWNRLVRALAMVIGWEALIVQRDVCGLSAAEGEDLSVWAANALVKAAMEEEQKAGAPVSGRRKNKDKPAR</sequence>
<dbReference type="SUPFAM" id="SSF46689">
    <property type="entry name" value="Homeodomain-like"/>
    <property type="match status" value="1"/>
</dbReference>
<name>A0A330GNV3_9HYPH</name>
<dbReference type="InterPro" id="IPR050109">
    <property type="entry name" value="HTH-type_TetR-like_transc_reg"/>
</dbReference>
<feature type="DNA-binding region" description="H-T-H motif" evidence="4">
    <location>
        <begin position="34"/>
        <end position="53"/>
    </location>
</feature>
<evidence type="ECO:0000256" key="4">
    <source>
        <dbReference type="PROSITE-ProRule" id="PRU00335"/>
    </source>
</evidence>
<reference evidence="8" key="1">
    <citation type="submission" date="2018-06" db="EMBL/GenBank/DDBJ databases">
        <authorList>
            <person name="Helene L.C."/>
            <person name="Dall'Agnol R."/>
            <person name="Delamuta J.R."/>
            <person name="Hungria M."/>
        </authorList>
    </citation>
    <scope>NUCLEOTIDE SEQUENCE [LARGE SCALE GENOMIC DNA]</scope>
    <source>
        <strain evidence="8">CNPSo 3140</strain>
    </source>
</reference>
<dbReference type="GO" id="GO:0003700">
    <property type="term" value="F:DNA-binding transcription factor activity"/>
    <property type="evidence" value="ECO:0007669"/>
    <property type="project" value="TreeGrafter"/>
</dbReference>
<dbReference type="InterPro" id="IPR001647">
    <property type="entry name" value="HTH_TetR"/>
</dbReference>
<accession>A0A330GNV3</accession>
<dbReference type="GO" id="GO:0000976">
    <property type="term" value="F:transcription cis-regulatory region binding"/>
    <property type="evidence" value="ECO:0007669"/>
    <property type="project" value="TreeGrafter"/>
</dbReference>
<keyword evidence="3" id="KW-0804">Transcription</keyword>
<evidence type="ECO:0000256" key="1">
    <source>
        <dbReference type="ARBA" id="ARBA00023015"/>
    </source>
</evidence>
<dbReference type="Gene3D" id="1.10.357.10">
    <property type="entry name" value="Tetracycline Repressor, domain 2"/>
    <property type="match status" value="1"/>
</dbReference>
<dbReference type="PROSITE" id="PS50977">
    <property type="entry name" value="HTH_TETR_2"/>
    <property type="match status" value="1"/>
</dbReference>